<feature type="domain" description="DUF4439" evidence="1">
    <location>
        <begin position="172"/>
        <end position="280"/>
    </location>
</feature>
<evidence type="ECO:0000313" key="3">
    <source>
        <dbReference type="Proteomes" id="UP000271587"/>
    </source>
</evidence>
<dbReference type="SUPFAM" id="SSF47240">
    <property type="entry name" value="Ferritin-like"/>
    <property type="match status" value="1"/>
</dbReference>
<organism evidence="2 3">
    <name type="scientific">Corynebacterium gerontici</name>
    <dbReference type="NCBI Taxonomy" id="2079234"/>
    <lineage>
        <taxon>Bacteria</taxon>
        <taxon>Bacillati</taxon>
        <taxon>Actinomycetota</taxon>
        <taxon>Actinomycetes</taxon>
        <taxon>Mycobacteriales</taxon>
        <taxon>Corynebacteriaceae</taxon>
        <taxon>Corynebacterium</taxon>
    </lineage>
</organism>
<name>A0A3G6J102_9CORY</name>
<evidence type="ECO:0000313" key="2">
    <source>
        <dbReference type="EMBL" id="AZA11639.1"/>
    </source>
</evidence>
<dbReference type="InterPro" id="IPR029447">
    <property type="entry name" value="DUF4439"/>
</dbReference>
<dbReference type="Pfam" id="PF14530">
    <property type="entry name" value="DUF4439"/>
    <property type="match status" value="1"/>
</dbReference>
<proteinExistence type="predicted"/>
<reference evidence="2 3" key="1">
    <citation type="submission" date="2018-11" db="EMBL/GenBank/DDBJ databases">
        <authorList>
            <person name="Kleinhagauer T."/>
            <person name="Glaeser S.P."/>
            <person name="Spergser J."/>
            <person name="Ruckert C."/>
            <person name="Kaempfer P."/>
            <person name="Busse H.-J."/>
        </authorList>
    </citation>
    <scope>NUCLEOTIDE SEQUENCE [LARGE SCALE GENOMIC DNA]</scope>
    <source>
        <strain evidence="2 3">W8</strain>
    </source>
</reference>
<keyword evidence="3" id="KW-1185">Reference proteome</keyword>
<evidence type="ECO:0000259" key="1">
    <source>
        <dbReference type="Pfam" id="PF14530"/>
    </source>
</evidence>
<dbReference type="OrthoDB" id="4407712at2"/>
<protein>
    <recommendedName>
        <fullName evidence="1">DUF4439 domain-containing protein</fullName>
    </recommendedName>
</protein>
<sequence length="284" mass="30116">MRHSNLLPFSLLLPLAGCSLISQPEPNATLVELAAQAQYESQTYQTPSLKELRTGDAEELIAEILRECGHRDDGQQPESCDRATVDDAISAAALDQRPGLELFDVSASNIANVATTAPQDAMPVIVQQVLDLVAAGSATPNTGAAELRMNKELKSQGISSEAVNADAEDARSALKEEFATRYALGVAQAYAEPGTAGAIAELRAAHQSRIDLLESSLAPTEDVPVAEPAYEIAGTVPENPGSAAVLVDELHQHMVDTYAHLAAQARTPSWRMFCLAMASQSLRG</sequence>
<dbReference type="Proteomes" id="UP000271587">
    <property type="component" value="Chromosome"/>
</dbReference>
<dbReference type="AlphaFoldDB" id="A0A3G6J102"/>
<dbReference type="Gene3D" id="1.20.1260.10">
    <property type="match status" value="1"/>
</dbReference>
<dbReference type="KEGG" id="cgk:CGERO_06695"/>
<gene>
    <name evidence="2" type="ORF">CGERO_06695</name>
</gene>
<dbReference type="InterPro" id="IPR012347">
    <property type="entry name" value="Ferritin-like"/>
</dbReference>
<accession>A0A3G6J102</accession>
<dbReference type="RefSeq" id="WP_123934388.1">
    <property type="nucleotide sequence ID" value="NZ_CP033897.1"/>
</dbReference>
<dbReference type="EMBL" id="CP033897">
    <property type="protein sequence ID" value="AZA11639.1"/>
    <property type="molecule type" value="Genomic_DNA"/>
</dbReference>
<dbReference type="InterPro" id="IPR009078">
    <property type="entry name" value="Ferritin-like_SF"/>
</dbReference>